<protein>
    <submittedName>
        <fullName evidence="1">Uncharacterized protein</fullName>
    </submittedName>
</protein>
<dbReference type="OrthoDB" id="107110at2759"/>
<dbReference type="Proteomes" id="UP000053558">
    <property type="component" value="Unassembled WGS sequence"/>
</dbReference>
<dbReference type="GeneID" id="19203411"/>
<keyword evidence="2" id="KW-1185">Reference proteome</keyword>
<proteinExistence type="predicted"/>
<dbReference type="EMBL" id="JH711580">
    <property type="protein sequence ID" value="EIW79940.1"/>
    <property type="molecule type" value="Genomic_DNA"/>
</dbReference>
<evidence type="ECO:0000313" key="2">
    <source>
        <dbReference type="Proteomes" id="UP000053558"/>
    </source>
</evidence>
<dbReference type="KEGG" id="cput:CONPUDRAFT_155332"/>
<sequence>MPFSTIDGLQFEEDDHAVTALNQWLSKQQQGAATATLNPFVLNALTRRRPVVKTHFHSLQLECQRLGDLIPETLRKALLVAGKPRVLRPLRELEVLVESDNPAYILLNAAEPLYEPATYGGMTRRGEQAYYLYGPFTRKYRGSAVDDFVKALDMYDKMYDKDKHFGRCIPIIQSSGTGKSRLMDELAKTVPSVTICFRRDRQQYDFQDGWPPQDMVPRDYLMEKRLWARAEIAAAAFLGATSTFLNDICVQEAENLTPGRVPPWVTSFSLQNPAAPRNSKRHRSFLEINEIAEKLLAEHAGVLSRSYNADDTYYVEDKFSDGCIPPLPEAERISLWCQQIYRIMVSDAAEKLAATLRRHGHRFLVIGFNKCHYLNDHESLRDAGFTMSMLAMQRIIAAADEFSLEDFTFWFTFVSTNPSVFDLGPPREDYPSNNLRHGKDLLPPYMSIGFDQMVPPNLSTSPHVALSLDRLKMYGRPLWSAEVEDTLILQAFLKLFCAEVFVPMKVDHVLAAFSQQVGLKLARSEASARVALEGVRRHMRVLLAVGDRAYVESKVPSEPCLALAAARALRPSLMDLGVALDTLVKKLIMNDRLVDWNAHGFVKLYARLLLTLVRDQATDKDGKTEDYYVHKSQEYHVRTVTLADLLVQLHGDGGQRKSCQEDAQNPQSNMYQSLLEMAQQKHVNFTHFWHLEESCSHDQPVIDIIIVTYSGSLTSEWDDGNLGMFCIKTA</sequence>
<accession>A0A5M3MLT1</accession>
<gene>
    <name evidence="1" type="ORF">CONPUDRAFT_155332</name>
</gene>
<name>A0A5M3MLT1_CONPW</name>
<organism evidence="1 2">
    <name type="scientific">Coniophora puteana (strain RWD-64-598)</name>
    <name type="common">Brown rot fungus</name>
    <dbReference type="NCBI Taxonomy" id="741705"/>
    <lineage>
        <taxon>Eukaryota</taxon>
        <taxon>Fungi</taxon>
        <taxon>Dikarya</taxon>
        <taxon>Basidiomycota</taxon>
        <taxon>Agaricomycotina</taxon>
        <taxon>Agaricomycetes</taxon>
        <taxon>Agaricomycetidae</taxon>
        <taxon>Boletales</taxon>
        <taxon>Coniophorineae</taxon>
        <taxon>Coniophoraceae</taxon>
        <taxon>Coniophora</taxon>
    </lineage>
</organism>
<comment type="caution">
    <text evidence="1">The sequence shown here is derived from an EMBL/GenBank/DDBJ whole genome shotgun (WGS) entry which is preliminary data.</text>
</comment>
<dbReference type="RefSeq" id="XP_007770261.1">
    <property type="nucleotide sequence ID" value="XM_007772071.1"/>
</dbReference>
<evidence type="ECO:0000313" key="1">
    <source>
        <dbReference type="EMBL" id="EIW79940.1"/>
    </source>
</evidence>
<reference evidence="2" key="1">
    <citation type="journal article" date="2012" name="Science">
        <title>The Paleozoic origin of enzymatic lignin decomposition reconstructed from 31 fungal genomes.</title>
        <authorList>
            <person name="Floudas D."/>
            <person name="Binder M."/>
            <person name="Riley R."/>
            <person name="Barry K."/>
            <person name="Blanchette R.A."/>
            <person name="Henrissat B."/>
            <person name="Martinez A.T."/>
            <person name="Otillar R."/>
            <person name="Spatafora J.W."/>
            <person name="Yadav J.S."/>
            <person name="Aerts A."/>
            <person name="Benoit I."/>
            <person name="Boyd A."/>
            <person name="Carlson A."/>
            <person name="Copeland A."/>
            <person name="Coutinho P.M."/>
            <person name="de Vries R.P."/>
            <person name="Ferreira P."/>
            <person name="Findley K."/>
            <person name="Foster B."/>
            <person name="Gaskell J."/>
            <person name="Glotzer D."/>
            <person name="Gorecki P."/>
            <person name="Heitman J."/>
            <person name="Hesse C."/>
            <person name="Hori C."/>
            <person name="Igarashi K."/>
            <person name="Jurgens J.A."/>
            <person name="Kallen N."/>
            <person name="Kersten P."/>
            <person name="Kohler A."/>
            <person name="Kuees U."/>
            <person name="Kumar T.K.A."/>
            <person name="Kuo A."/>
            <person name="LaButti K."/>
            <person name="Larrondo L.F."/>
            <person name="Lindquist E."/>
            <person name="Ling A."/>
            <person name="Lombard V."/>
            <person name="Lucas S."/>
            <person name="Lundell T."/>
            <person name="Martin R."/>
            <person name="McLaughlin D.J."/>
            <person name="Morgenstern I."/>
            <person name="Morin E."/>
            <person name="Murat C."/>
            <person name="Nagy L.G."/>
            <person name="Nolan M."/>
            <person name="Ohm R.A."/>
            <person name="Patyshakuliyeva A."/>
            <person name="Rokas A."/>
            <person name="Ruiz-Duenas F.J."/>
            <person name="Sabat G."/>
            <person name="Salamov A."/>
            <person name="Samejima M."/>
            <person name="Schmutz J."/>
            <person name="Slot J.C."/>
            <person name="St John F."/>
            <person name="Stenlid J."/>
            <person name="Sun H."/>
            <person name="Sun S."/>
            <person name="Syed K."/>
            <person name="Tsang A."/>
            <person name="Wiebenga A."/>
            <person name="Young D."/>
            <person name="Pisabarro A."/>
            <person name="Eastwood D.C."/>
            <person name="Martin F."/>
            <person name="Cullen D."/>
            <person name="Grigoriev I.V."/>
            <person name="Hibbett D.S."/>
        </authorList>
    </citation>
    <scope>NUCLEOTIDE SEQUENCE [LARGE SCALE GENOMIC DNA]</scope>
    <source>
        <strain evidence="2">RWD-64-598 SS2</strain>
    </source>
</reference>
<dbReference type="AlphaFoldDB" id="A0A5M3MLT1"/>
<dbReference type="PANTHER" id="PTHR33266:SF1">
    <property type="entry name" value="F-BOX DOMAIN-CONTAINING PROTEIN"/>
    <property type="match status" value="1"/>
</dbReference>
<dbReference type="PANTHER" id="PTHR33266">
    <property type="entry name" value="CHROMOSOME 15, WHOLE GENOME SHOTGUN SEQUENCE"/>
    <property type="match status" value="1"/>
</dbReference>